<dbReference type="Proteomes" id="UP000030151">
    <property type="component" value="Unassembled WGS sequence"/>
</dbReference>
<name>A0A014QV15_9HYPO</name>
<proteinExistence type="predicted"/>
<protein>
    <submittedName>
        <fullName evidence="2">Uncharacterized protein</fullName>
    </submittedName>
</protein>
<feature type="region of interest" description="Disordered" evidence="1">
    <location>
        <begin position="172"/>
        <end position="191"/>
    </location>
</feature>
<feature type="region of interest" description="Disordered" evidence="1">
    <location>
        <begin position="123"/>
        <end position="144"/>
    </location>
</feature>
<dbReference type="EMBL" id="JELW01000036">
    <property type="protein sequence ID" value="EXU97532.1"/>
    <property type="molecule type" value="Genomic_DNA"/>
</dbReference>
<dbReference type="OrthoDB" id="4938610at2759"/>
<evidence type="ECO:0000313" key="3">
    <source>
        <dbReference type="Proteomes" id="UP000030151"/>
    </source>
</evidence>
<feature type="compositionally biased region" description="Polar residues" evidence="1">
    <location>
        <begin position="123"/>
        <end position="143"/>
    </location>
</feature>
<comment type="caution">
    <text evidence="2">The sequence shown here is derived from an EMBL/GenBank/DDBJ whole genome shotgun (WGS) entry which is preliminary data.</text>
</comment>
<organism evidence="2 3">
    <name type="scientific">Metarhizium robertsii</name>
    <dbReference type="NCBI Taxonomy" id="568076"/>
    <lineage>
        <taxon>Eukaryota</taxon>
        <taxon>Fungi</taxon>
        <taxon>Dikarya</taxon>
        <taxon>Ascomycota</taxon>
        <taxon>Pezizomycotina</taxon>
        <taxon>Sordariomycetes</taxon>
        <taxon>Hypocreomycetidae</taxon>
        <taxon>Hypocreales</taxon>
        <taxon>Clavicipitaceae</taxon>
        <taxon>Metarhizium</taxon>
    </lineage>
</organism>
<evidence type="ECO:0000256" key="1">
    <source>
        <dbReference type="SAM" id="MobiDB-lite"/>
    </source>
</evidence>
<gene>
    <name evidence="2" type="ORF">X797_009441</name>
</gene>
<sequence>MSFQLGMNGFGVDWHDMPRQEKHSHESIKSSHLLASYPTFSKQTAVPFKPCICSTNSTSSSYRYRTTLIMKYFTILAVLSVLATSNPVLRRQEAELAPDSVANSEQVTACKKPSLELQQAWQQNGCDGTNNGGQDDSTASESHSPACDKAMVDFVQAWAENSCEEALNAAINNLTPEGDSDSSTPTSEISH</sequence>
<dbReference type="AlphaFoldDB" id="A0A014QV15"/>
<evidence type="ECO:0000313" key="2">
    <source>
        <dbReference type="EMBL" id="EXU97532.1"/>
    </source>
</evidence>
<accession>A0A014QV15</accession>
<reference evidence="2 3" key="1">
    <citation type="submission" date="2014-02" db="EMBL/GenBank/DDBJ databases">
        <title>The genome sequence of the entomopathogenic fungus Metarhizium robertsii ARSEF 2575.</title>
        <authorList>
            <person name="Giuliano Garisto Donzelli B."/>
            <person name="Roe B.A."/>
            <person name="Macmil S.L."/>
            <person name="Krasnoff S.B."/>
            <person name="Gibson D.M."/>
        </authorList>
    </citation>
    <scope>NUCLEOTIDE SEQUENCE [LARGE SCALE GENOMIC DNA]</scope>
    <source>
        <strain evidence="2 3">ARSEF 2575</strain>
    </source>
</reference>
<dbReference type="HOGENOM" id="CLU_1421732_0_0_1"/>